<protein>
    <submittedName>
        <fullName evidence="4">DnaD domain protein</fullName>
    </submittedName>
</protein>
<evidence type="ECO:0000313" key="5">
    <source>
        <dbReference type="Proteomes" id="UP000441585"/>
    </source>
</evidence>
<dbReference type="InterPro" id="IPR006343">
    <property type="entry name" value="DnaB/C_C"/>
</dbReference>
<comment type="similarity">
    <text evidence="1">Belongs to the DnaB/DnaD family.</text>
</comment>
<keyword evidence="5" id="KW-1185">Reference proteome</keyword>
<dbReference type="EMBL" id="WKKF01000008">
    <property type="protein sequence ID" value="MRX56085.1"/>
    <property type="molecule type" value="Genomic_DNA"/>
</dbReference>
<evidence type="ECO:0000259" key="3">
    <source>
        <dbReference type="Pfam" id="PF07261"/>
    </source>
</evidence>
<gene>
    <name evidence="4" type="ORF">GJU41_19180</name>
</gene>
<reference evidence="4 5" key="1">
    <citation type="submission" date="2019-11" db="EMBL/GenBank/DDBJ databases">
        <title>Bacillus idriensis genome.</title>
        <authorList>
            <person name="Konopka E.N."/>
            <person name="Newman J.D."/>
        </authorList>
    </citation>
    <scope>NUCLEOTIDE SEQUENCE [LARGE SCALE GENOMIC DNA]</scope>
    <source>
        <strain evidence="4 5">DSM 19097</strain>
    </source>
</reference>
<dbReference type="RefSeq" id="WP_083328129.1">
    <property type="nucleotide sequence ID" value="NZ_CAJGAA010000005.1"/>
</dbReference>
<evidence type="ECO:0000256" key="1">
    <source>
        <dbReference type="ARBA" id="ARBA00093462"/>
    </source>
</evidence>
<dbReference type="Proteomes" id="UP000441585">
    <property type="component" value="Unassembled WGS sequence"/>
</dbReference>
<sequence length="344" mass="40420">MSSTLLVSDQVMMIQPSLACQIGLKESILLQQFHFWLLRSEEKIDGTAWITKTYEELQKEFPFLSLITIRRTLQKLENLRLLNVSGNGCGAKAKQYTIQYEELNKLIMEQNEQLIETKRGQENKTSSSSDQNEQVPEKRAQEDKMSTCSEQNEQLVEAKRSQEDKMSISSEQNEQLIETKRAQEKNKMSTSFFKENLKILKEKENKIIEFFEQSGFGECKPEIAQSLLKWQSDFDDSMIIEALKTAKAYNATSWRYAVKVLSDWKLKNIKTHDDVRQQQRAGTTRNHPKIIRKEPVPDWLKEQLQQPKIEQPEDDKKESVQTLRDRIERYINREEEDVPYKLFL</sequence>
<dbReference type="Gene3D" id="1.10.10.630">
    <property type="entry name" value="DnaD domain-like"/>
    <property type="match status" value="1"/>
</dbReference>
<dbReference type="AlphaFoldDB" id="A0A6I2MCF0"/>
<evidence type="ECO:0000313" key="4">
    <source>
        <dbReference type="EMBL" id="MRX56085.1"/>
    </source>
</evidence>
<evidence type="ECO:0000256" key="2">
    <source>
        <dbReference type="SAM" id="MobiDB-lite"/>
    </source>
</evidence>
<dbReference type="NCBIfam" id="TIGR01446">
    <property type="entry name" value="DnaD_dom"/>
    <property type="match status" value="1"/>
</dbReference>
<organism evidence="4 5">
    <name type="scientific">Metabacillus idriensis</name>
    <dbReference type="NCBI Taxonomy" id="324768"/>
    <lineage>
        <taxon>Bacteria</taxon>
        <taxon>Bacillati</taxon>
        <taxon>Bacillota</taxon>
        <taxon>Bacilli</taxon>
        <taxon>Bacillales</taxon>
        <taxon>Bacillaceae</taxon>
        <taxon>Metabacillus</taxon>
    </lineage>
</organism>
<accession>A0A6I2MCF0</accession>
<dbReference type="SUPFAM" id="SSF158499">
    <property type="entry name" value="DnaD domain-like"/>
    <property type="match status" value="1"/>
</dbReference>
<dbReference type="InterPro" id="IPR034829">
    <property type="entry name" value="DnaD-like_sf"/>
</dbReference>
<name>A0A6I2MCF0_9BACI</name>
<dbReference type="Pfam" id="PF07261">
    <property type="entry name" value="DnaB_2"/>
    <property type="match status" value="1"/>
</dbReference>
<feature type="compositionally biased region" description="Polar residues" evidence="2">
    <location>
        <begin position="123"/>
        <end position="134"/>
    </location>
</feature>
<feature type="compositionally biased region" description="Basic and acidic residues" evidence="2">
    <location>
        <begin position="156"/>
        <end position="166"/>
    </location>
</feature>
<feature type="domain" description="DnaB/C C-terminal" evidence="3">
    <location>
        <begin position="208"/>
        <end position="278"/>
    </location>
</feature>
<proteinExistence type="inferred from homology"/>
<comment type="caution">
    <text evidence="4">The sequence shown here is derived from an EMBL/GenBank/DDBJ whole genome shotgun (WGS) entry which is preliminary data.</text>
</comment>
<feature type="compositionally biased region" description="Basic and acidic residues" evidence="2">
    <location>
        <begin position="135"/>
        <end position="145"/>
    </location>
</feature>
<feature type="region of interest" description="Disordered" evidence="2">
    <location>
        <begin position="118"/>
        <end position="174"/>
    </location>
</feature>